<sequence length="52" mass="6047">MLKITREIARSIGRDAANRNMKKGGRTEWNEDDWNVGAEACAKVWPEEREEK</sequence>
<name>A0A6M3JQ92_9ZZZZ</name>
<accession>A0A6M3JQ92</accession>
<proteinExistence type="predicted"/>
<gene>
    <name evidence="1" type="ORF">MM415A02949_0014</name>
</gene>
<evidence type="ECO:0000313" key="1">
    <source>
        <dbReference type="EMBL" id="QJA72030.1"/>
    </source>
</evidence>
<dbReference type="AlphaFoldDB" id="A0A6M3JQ92"/>
<protein>
    <submittedName>
        <fullName evidence="1">Uncharacterized protein</fullName>
    </submittedName>
</protein>
<organism evidence="1">
    <name type="scientific">viral metagenome</name>
    <dbReference type="NCBI Taxonomy" id="1070528"/>
    <lineage>
        <taxon>unclassified sequences</taxon>
        <taxon>metagenomes</taxon>
        <taxon>organismal metagenomes</taxon>
    </lineage>
</organism>
<reference evidence="1" key="1">
    <citation type="submission" date="2020-03" db="EMBL/GenBank/DDBJ databases">
        <title>The deep terrestrial virosphere.</title>
        <authorList>
            <person name="Holmfeldt K."/>
            <person name="Nilsson E."/>
            <person name="Simone D."/>
            <person name="Lopez-Fernandez M."/>
            <person name="Wu X."/>
            <person name="de Brujin I."/>
            <person name="Lundin D."/>
            <person name="Andersson A."/>
            <person name="Bertilsson S."/>
            <person name="Dopson M."/>
        </authorList>
    </citation>
    <scope>NUCLEOTIDE SEQUENCE</scope>
    <source>
        <strain evidence="1">MM415A02949</strain>
    </source>
</reference>
<dbReference type="EMBL" id="MT141918">
    <property type="protein sequence ID" value="QJA72030.1"/>
    <property type="molecule type" value="Genomic_DNA"/>
</dbReference>